<evidence type="ECO:0000313" key="2">
    <source>
        <dbReference type="EMBL" id="MTB73131.1"/>
    </source>
</evidence>
<dbReference type="EMBL" id="WLVL01000044">
    <property type="protein sequence ID" value="MTB73131.1"/>
    <property type="molecule type" value="Genomic_DNA"/>
</dbReference>
<reference evidence="2 3" key="1">
    <citation type="submission" date="2019-11" db="EMBL/GenBank/DDBJ databases">
        <title>Whole genome sequencing identifies a novel species of the genus Arsenicicoccus isolated from human blood.</title>
        <authorList>
            <person name="Jeong J.H."/>
            <person name="Kweon O.J."/>
            <person name="Kim H.R."/>
            <person name="Kim T.-H."/>
            <person name="Ha S.-M."/>
            <person name="Lee M.-K."/>
        </authorList>
    </citation>
    <scope>NUCLEOTIDE SEQUENCE [LARGE SCALE GENOMIC DNA]</scope>
    <source>
        <strain evidence="2 3">MKL-02</strain>
    </source>
</reference>
<name>A0A6I3IY06_9MICO</name>
<accession>A0A6I3IY06</accession>
<dbReference type="AlphaFoldDB" id="A0A6I3IY06"/>
<organism evidence="2 3">
    <name type="scientific">Arsenicicoccus cauae</name>
    <dbReference type="NCBI Taxonomy" id="2663847"/>
    <lineage>
        <taxon>Bacteria</taxon>
        <taxon>Bacillati</taxon>
        <taxon>Actinomycetota</taxon>
        <taxon>Actinomycetes</taxon>
        <taxon>Micrococcales</taxon>
        <taxon>Intrasporangiaceae</taxon>
        <taxon>Arsenicicoccus</taxon>
    </lineage>
</organism>
<evidence type="ECO:0008006" key="4">
    <source>
        <dbReference type="Google" id="ProtNLM"/>
    </source>
</evidence>
<dbReference type="Proteomes" id="UP000431092">
    <property type="component" value="Unassembled WGS sequence"/>
</dbReference>
<gene>
    <name evidence="2" type="ORF">GGG17_14395</name>
</gene>
<protein>
    <recommendedName>
        <fullName evidence="4">Phospholipase D-like domain-containing protein</fullName>
    </recommendedName>
</protein>
<keyword evidence="3" id="KW-1185">Reference proteome</keyword>
<dbReference type="Gene3D" id="3.30.870.10">
    <property type="entry name" value="Endonuclease Chain A"/>
    <property type="match status" value="1"/>
</dbReference>
<feature type="compositionally biased region" description="Acidic residues" evidence="1">
    <location>
        <begin position="333"/>
        <end position="343"/>
    </location>
</feature>
<proteinExistence type="predicted"/>
<comment type="caution">
    <text evidence="2">The sequence shown here is derived from an EMBL/GenBank/DDBJ whole genome shotgun (WGS) entry which is preliminary data.</text>
</comment>
<evidence type="ECO:0000256" key="1">
    <source>
        <dbReference type="SAM" id="MobiDB-lite"/>
    </source>
</evidence>
<feature type="region of interest" description="Disordered" evidence="1">
    <location>
        <begin position="310"/>
        <end position="345"/>
    </location>
</feature>
<dbReference type="RefSeq" id="WP_154594391.1">
    <property type="nucleotide sequence ID" value="NZ_WLVL01000044.1"/>
</dbReference>
<sequence length="365" mass="40312">MRNAPGPVIERVQVKSEPGAYIHAKWVHLIHGDSETLLSGSANLSRTALLRSAENGNVELGVITHGGRGAFDSLYAHLERSEIDDPASLKISYQGVPPGETVDGQHPVLLWSTLKGARLTLAFDRPIADGTAILIEDHTGSPLEWTAKEVDGLQVRLVLTKDSAERLAEGGRIQVMLDGDDSQINHSWPYHVAQLRGRLDKVGQRDRLQHIGDLPEQDAELYELLQELDATLIIDRASVWRIAKGNEPTPVAADNEGEPSIRLEDLDWTRVRRDHRYGGYFGRSGGPGIAPTDIQVILAAIAGRLGDIGMDVGDPSEDEDELAREGDTTTSYGDDEREDELEDELLRRRLPVSTRTRMAFDRFSR</sequence>
<evidence type="ECO:0000313" key="3">
    <source>
        <dbReference type="Proteomes" id="UP000431092"/>
    </source>
</evidence>